<dbReference type="GO" id="GO:0004713">
    <property type="term" value="F:protein tyrosine kinase activity"/>
    <property type="evidence" value="ECO:0007669"/>
    <property type="project" value="TreeGrafter"/>
</dbReference>
<evidence type="ECO:0000256" key="6">
    <source>
        <dbReference type="SAM" id="Phobius"/>
    </source>
</evidence>
<evidence type="ECO:0000313" key="10">
    <source>
        <dbReference type="Proteomes" id="UP001144297"/>
    </source>
</evidence>
<sequence>MNEQGRKEQYSDEIDLYELLLVLKKRFKIIVAISFIGFLIGGLVAFLSPNIYQARAVLWVDSLIDPSLIERFKTIDNRTSFIIPLGQTKSPEVNNLSLSILNSLAFKKKVLDRLIKQYGEKEDILNLTKSINKGKGDVVFKAEIDKKTGSINLISEQRDKKFAENILSYAIDEFEKEIDNTSQIYSKAISPKKENIKNSKNFVLSVIEQPTSLESPVKPKRKLIITVAGISALFLAIFLAFVAEWWINVRARRKN</sequence>
<keyword evidence="2" id="KW-1003">Cell membrane</keyword>
<evidence type="ECO:0000313" key="9">
    <source>
        <dbReference type="EMBL" id="GLI54135.1"/>
    </source>
</evidence>
<protein>
    <recommendedName>
        <fullName evidence="11">Polysaccharide chain length determinant N-terminal domain-containing protein</fullName>
    </recommendedName>
</protein>
<feature type="domain" description="Polysaccharide chain length determinant N-terminal" evidence="7">
    <location>
        <begin position="12"/>
        <end position="70"/>
    </location>
</feature>
<dbReference type="Proteomes" id="UP001144297">
    <property type="component" value="Unassembled WGS sequence"/>
</dbReference>
<dbReference type="PANTHER" id="PTHR32309">
    <property type="entry name" value="TYROSINE-PROTEIN KINASE"/>
    <property type="match status" value="1"/>
</dbReference>
<dbReference type="PANTHER" id="PTHR32309:SF13">
    <property type="entry name" value="FERRIC ENTEROBACTIN TRANSPORT PROTEIN FEPE"/>
    <property type="match status" value="1"/>
</dbReference>
<comment type="caution">
    <text evidence="9">The sequence shown here is derived from an EMBL/GenBank/DDBJ whole genome shotgun (WGS) entry which is preliminary data.</text>
</comment>
<feature type="domain" description="Tyrosine-protein kinase G-rich" evidence="8">
    <location>
        <begin position="175"/>
        <end position="242"/>
    </location>
</feature>
<evidence type="ECO:0000256" key="2">
    <source>
        <dbReference type="ARBA" id="ARBA00022475"/>
    </source>
</evidence>
<organism evidence="9 10">
    <name type="scientific">Thermodesulfovibrio yellowstonii</name>
    <dbReference type="NCBI Taxonomy" id="28262"/>
    <lineage>
        <taxon>Bacteria</taxon>
        <taxon>Pseudomonadati</taxon>
        <taxon>Nitrospirota</taxon>
        <taxon>Thermodesulfovibrionia</taxon>
        <taxon>Thermodesulfovibrionales</taxon>
        <taxon>Thermodesulfovibrionaceae</taxon>
        <taxon>Thermodesulfovibrio</taxon>
    </lineage>
</organism>
<gene>
    <name evidence="9" type="ORF">TISLANDTSLP1_18280</name>
</gene>
<name>A0A9W6GHM9_9BACT</name>
<evidence type="ECO:0000256" key="4">
    <source>
        <dbReference type="ARBA" id="ARBA00022989"/>
    </source>
</evidence>
<comment type="subcellular location">
    <subcellularLocation>
        <location evidence="1">Cell membrane</location>
        <topology evidence="1">Multi-pass membrane protein</topology>
    </subcellularLocation>
</comment>
<evidence type="ECO:0000256" key="3">
    <source>
        <dbReference type="ARBA" id="ARBA00022692"/>
    </source>
</evidence>
<dbReference type="InterPro" id="IPR032807">
    <property type="entry name" value="GNVR"/>
</dbReference>
<keyword evidence="4 6" id="KW-1133">Transmembrane helix</keyword>
<dbReference type="InterPro" id="IPR003856">
    <property type="entry name" value="LPS_length_determ_N"/>
</dbReference>
<dbReference type="Pfam" id="PF13807">
    <property type="entry name" value="GNVR"/>
    <property type="match status" value="1"/>
</dbReference>
<keyword evidence="10" id="KW-1185">Reference proteome</keyword>
<feature type="transmembrane region" description="Helical" evidence="6">
    <location>
        <begin position="223"/>
        <end position="247"/>
    </location>
</feature>
<dbReference type="Pfam" id="PF02706">
    <property type="entry name" value="Wzz"/>
    <property type="match status" value="1"/>
</dbReference>
<dbReference type="InterPro" id="IPR050445">
    <property type="entry name" value="Bact_polysacc_biosynth/exp"/>
</dbReference>
<evidence type="ECO:0000256" key="1">
    <source>
        <dbReference type="ARBA" id="ARBA00004651"/>
    </source>
</evidence>
<proteinExistence type="predicted"/>
<evidence type="ECO:0000259" key="8">
    <source>
        <dbReference type="Pfam" id="PF13807"/>
    </source>
</evidence>
<reference evidence="9" key="1">
    <citation type="submission" date="2022-12" db="EMBL/GenBank/DDBJ databases">
        <title>Reference genome sequencing for broad-spectrum identification of bacterial and archaeal isolates by mass spectrometry.</title>
        <authorList>
            <person name="Sekiguchi Y."/>
            <person name="Tourlousse D.M."/>
        </authorList>
    </citation>
    <scope>NUCLEOTIDE SEQUENCE</scope>
    <source>
        <strain evidence="9">TSL-P1</strain>
    </source>
</reference>
<dbReference type="GO" id="GO:0005886">
    <property type="term" value="C:plasma membrane"/>
    <property type="evidence" value="ECO:0007669"/>
    <property type="project" value="UniProtKB-SubCell"/>
</dbReference>
<accession>A0A9W6GHM9</accession>
<dbReference type="AlphaFoldDB" id="A0A9W6GHM9"/>
<evidence type="ECO:0008006" key="11">
    <source>
        <dbReference type="Google" id="ProtNLM"/>
    </source>
</evidence>
<evidence type="ECO:0000256" key="5">
    <source>
        <dbReference type="ARBA" id="ARBA00023136"/>
    </source>
</evidence>
<evidence type="ECO:0000259" key="7">
    <source>
        <dbReference type="Pfam" id="PF02706"/>
    </source>
</evidence>
<dbReference type="EMBL" id="BSDX01000001">
    <property type="protein sequence ID" value="GLI54135.1"/>
    <property type="molecule type" value="Genomic_DNA"/>
</dbReference>
<keyword evidence="5 6" id="KW-0472">Membrane</keyword>
<feature type="transmembrane region" description="Helical" evidence="6">
    <location>
        <begin position="29"/>
        <end position="48"/>
    </location>
</feature>
<keyword evidence="3 6" id="KW-0812">Transmembrane</keyword>